<dbReference type="Proteomes" id="UP000645462">
    <property type="component" value="Unassembled WGS sequence"/>
</dbReference>
<keyword evidence="4" id="KW-1185">Reference proteome</keyword>
<dbReference type="InterPro" id="IPR045229">
    <property type="entry name" value="TPP_enz"/>
</dbReference>
<feature type="domain" description="Thiamine pyrophosphate enzyme TPP-binding" evidence="2">
    <location>
        <begin position="25"/>
        <end position="166"/>
    </location>
</feature>
<protein>
    <recommendedName>
        <fullName evidence="2">Thiamine pyrophosphate enzyme TPP-binding domain-containing protein</fullName>
    </recommendedName>
</protein>
<sequence length="183" mass="19758">MSACISDIMDDSAVAFSELGLLLPHMKLKGPNRVFSNVHAGGLGWAMPAALGAQLADRDRLVIACVGDGSYMFANPVACHQIAEALGLPILTIIKNNAMWNAVRRSVVKGYPDGAAVRQNRIPLTSLEPLPDFTQVARASRAHAERIERGADLPDALRRAVEVIRTERRQVLLDLSVAASDDH</sequence>
<comment type="caution">
    <text evidence="3">The sequence shown here is derived from an EMBL/GenBank/DDBJ whole genome shotgun (WGS) entry which is preliminary data.</text>
</comment>
<name>A0ABQ1KE02_9RHOB</name>
<dbReference type="PANTHER" id="PTHR18968:SF164">
    <property type="entry name" value="PYRUVATE DECARBOXYLASE"/>
    <property type="match status" value="1"/>
</dbReference>
<gene>
    <name evidence="3" type="ORF">GCM10011363_09860</name>
</gene>
<proteinExistence type="inferred from homology"/>
<dbReference type="PANTHER" id="PTHR18968">
    <property type="entry name" value="THIAMINE PYROPHOSPHATE ENZYMES"/>
    <property type="match status" value="1"/>
</dbReference>
<accession>A0ABQ1KE02</accession>
<comment type="similarity">
    <text evidence="1">Belongs to the TPP enzyme family.</text>
</comment>
<dbReference type="EMBL" id="BMFC01000002">
    <property type="protein sequence ID" value="GGB95227.1"/>
    <property type="molecule type" value="Genomic_DNA"/>
</dbReference>
<evidence type="ECO:0000259" key="2">
    <source>
        <dbReference type="Pfam" id="PF02775"/>
    </source>
</evidence>
<dbReference type="Pfam" id="PF02775">
    <property type="entry name" value="TPP_enzyme_C"/>
    <property type="match status" value="1"/>
</dbReference>
<evidence type="ECO:0000313" key="4">
    <source>
        <dbReference type="Proteomes" id="UP000645462"/>
    </source>
</evidence>
<dbReference type="CDD" id="cd02002">
    <property type="entry name" value="TPP_BFDC"/>
    <property type="match status" value="1"/>
</dbReference>
<dbReference type="InterPro" id="IPR011766">
    <property type="entry name" value="TPP_enzyme_TPP-bd"/>
</dbReference>
<reference evidence="4" key="1">
    <citation type="journal article" date="2019" name="Int. J. Syst. Evol. Microbiol.">
        <title>The Global Catalogue of Microorganisms (GCM) 10K type strain sequencing project: providing services to taxonomists for standard genome sequencing and annotation.</title>
        <authorList>
            <consortium name="The Broad Institute Genomics Platform"/>
            <consortium name="The Broad Institute Genome Sequencing Center for Infectious Disease"/>
            <person name="Wu L."/>
            <person name="Ma J."/>
        </authorList>
    </citation>
    <scope>NUCLEOTIDE SEQUENCE [LARGE SCALE GENOMIC DNA]</scope>
    <source>
        <strain evidence="4">CGMCC 1.12478</strain>
    </source>
</reference>
<organism evidence="3 4">
    <name type="scientific">Marivita lacus</name>
    <dbReference type="NCBI Taxonomy" id="1323742"/>
    <lineage>
        <taxon>Bacteria</taxon>
        <taxon>Pseudomonadati</taxon>
        <taxon>Pseudomonadota</taxon>
        <taxon>Alphaproteobacteria</taxon>
        <taxon>Rhodobacterales</taxon>
        <taxon>Roseobacteraceae</taxon>
        <taxon>Marivita</taxon>
    </lineage>
</organism>
<dbReference type="InterPro" id="IPR029061">
    <property type="entry name" value="THDP-binding"/>
</dbReference>
<dbReference type="SUPFAM" id="SSF52518">
    <property type="entry name" value="Thiamin diphosphate-binding fold (THDP-binding)"/>
    <property type="match status" value="1"/>
</dbReference>
<evidence type="ECO:0000313" key="3">
    <source>
        <dbReference type="EMBL" id="GGB95227.1"/>
    </source>
</evidence>
<evidence type="ECO:0000256" key="1">
    <source>
        <dbReference type="ARBA" id="ARBA00007812"/>
    </source>
</evidence>
<dbReference type="Gene3D" id="3.40.50.970">
    <property type="match status" value="1"/>
</dbReference>